<proteinExistence type="predicted"/>
<reference evidence="3" key="1">
    <citation type="submission" date="2017-02" db="UniProtKB">
        <authorList>
            <consortium name="WormBaseParasite"/>
        </authorList>
    </citation>
    <scope>IDENTIFICATION</scope>
</reference>
<evidence type="ECO:0000313" key="3">
    <source>
        <dbReference type="WBParaSite" id="PTRK_0000276400.1"/>
    </source>
</evidence>
<keyword evidence="1" id="KW-0175">Coiled coil</keyword>
<evidence type="ECO:0000256" key="1">
    <source>
        <dbReference type="SAM" id="Coils"/>
    </source>
</evidence>
<name>A0A0N4Z6F8_PARTI</name>
<keyword evidence="2" id="KW-1185">Reference proteome</keyword>
<sequence>MAKENDEKTNLEESIVEKNLKLSQKLKELEDIKKKEKDVEEKKRHLESLKDQLREKQIMIEEIAKLSKNLSSDQLTEDGKLSDETISKVKQNLEEALLKPEPKENSSLVKEKEAEKMNLQEAVKYLEIKLSSDSLLSDKNKEQIETIQASVNKIKENEKRLREDLDKRMQRRDEIVKELARSQEVMKERMKNIEDLKAQLAAIKALKDKKEQDQENNEN</sequence>
<organism evidence="2 3">
    <name type="scientific">Parastrongyloides trichosuri</name>
    <name type="common">Possum-specific nematode worm</name>
    <dbReference type="NCBI Taxonomy" id="131310"/>
    <lineage>
        <taxon>Eukaryota</taxon>
        <taxon>Metazoa</taxon>
        <taxon>Ecdysozoa</taxon>
        <taxon>Nematoda</taxon>
        <taxon>Chromadorea</taxon>
        <taxon>Rhabditida</taxon>
        <taxon>Tylenchina</taxon>
        <taxon>Panagrolaimomorpha</taxon>
        <taxon>Strongyloidoidea</taxon>
        <taxon>Strongyloididae</taxon>
        <taxon>Parastrongyloides</taxon>
    </lineage>
</organism>
<dbReference type="AlphaFoldDB" id="A0A0N4Z6F8"/>
<feature type="coiled-coil region" evidence="1">
    <location>
        <begin position="1"/>
        <end position="69"/>
    </location>
</feature>
<feature type="coiled-coil region" evidence="1">
    <location>
        <begin position="109"/>
        <end position="216"/>
    </location>
</feature>
<dbReference type="Proteomes" id="UP000038045">
    <property type="component" value="Unplaced"/>
</dbReference>
<protein>
    <submittedName>
        <fullName evidence="3">Viral A-type inclusion protein</fullName>
    </submittedName>
</protein>
<evidence type="ECO:0000313" key="2">
    <source>
        <dbReference type="Proteomes" id="UP000038045"/>
    </source>
</evidence>
<dbReference type="WBParaSite" id="PTRK_0000276400.1">
    <property type="protein sequence ID" value="PTRK_0000276400.1"/>
    <property type="gene ID" value="PTRK_0000276400"/>
</dbReference>
<accession>A0A0N4Z6F8</accession>